<comment type="caution">
    <text evidence="2">The sequence shown here is derived from an EMBL/GenBank/DDBJ whole genome shotgun (WGS) entry which is preliminary data.</text>
</comment>
<evidence type="ECO:0000313" key="2">
    <source>
        <dbReference type="EMBL" id="GFZ32968.1"/>
    </source>
</evidence>
<reference evidence="2 3" key="1">
    <citation type="journal article" date="2021" name="Int. J. Syst. Evol. Microbiol.">
        <title>Clostridium zeae sp. nov., isolated from corn silage.</title>
        <authorList>
            <person name="Kobayashi H."/>
            <person name="Tanizawa Y."/>
            <person name="Yagura M."/>
            <person name="Sakamoto M."/>
            <person name="Ohkuma M."/>
            <person name="Tohno M."/>
        </authorList>
    </citation>
    <scope>NUCLEOTIDE SEQUENCE [LARGE SCALE GENOMIC DNA]</scope>
    <source>
        <strain evidence="2 3">CSC2</strain>
    </source>
</reference>
<dbReference type="Proteomes" id="UP000663802">
    <property type="component" value="Unassembled WGS sequence"/>
</dbReference>
<protein>
    <submittedName>
        <fullName evidence="2">Uncharacterized protein</fullName>
    </submittedName>
</protein>
<dbReference type="RefSeq" id="WP_206871218.1">
    <property type="nucleotide sequence ID" value="NZ_BMBA01000004.1"/>
</dbReference>
<dbReference type="EMBL" id="BMBA01000004">
    <property type="protein sequence ID" value="GFZ32968.1"/>
    <property type="molecule type" value="Genomic_DNA"/>
</dbReference>
<keyword evidence="1" id="KW-1133">Transmembrane helix</keyword>
<evidence type="ECO:0000313" key="3">
    <source>
        <dbReference type="Proteomes" id="UP000663802"/>
    </source>
</evidence>
<gene>
    <name evidence="2" type="ORF">CSC2_34940</name>
</gene>
<feature type="transmembrane region" description="Helical" evidence="1">
    <location>
        <begin position="48"/>
        <end position="71"/>
    </location>
</feature>
<organism evidence="2 3">
    <name type="scientific">Clostridium zeae</name>
    <dbReference type="NCBI Taxonomy" id="2759022"/>
    <lineage>
        <taxon>Bacteria</taxon>
        <taxon>Bacillati</taxon>
        <taxon>Bacillota</taxon>
        <taxon>Clostridia</taxon>
        <taxon>Eubacteriales</taxon>
        <taxon>Clostridiaceae</taxon>
        <taxon>Clostridium</taxon>
    </lineage>
</organism>
<accession>A0ABQ1EE50</accession>
<name>A0ABQ1EE50_9CLOT</name>
<feature type="transmembrane region" description="Helical" evidence="1">
    <location>
        <begin position="7"/>
        <end position="26"/>
    </location>
</feature>
<sequence>MNKQVRIFLTFIITFLISYLIVGYIANNVFAQIHWDESATFLDKLKEYYIRTFSINIIPTLIFAAISTTLLTKKAKRII</sequence>
<keyword evidence="1" id="KW-0812">Transmembrane</keyword>
<keyword evidence="3" id="KW-1185">Reference proteome</keyword>
<proteinExistence type="predicted"/>
<evidence type="ECO:0000256" key="1">
    <source>
        <dbReference type="SAM" id="Phobius"/>
    </source>
</evidence>
<keyword evidence="1" id="KW-0472">Membrane</keyword>